<dbReference type="InterPro" id="IPR003673">
    <property type="entry name" value="CoA-Trfase_fam_III"/>
</dbReference>
<dbReference type="InterPro" id="IPR044855">
    <property type="entry name" value="CoA-Trfase_III_dom3_sf"/>
</dbReference>
<dbReference type="AlphaFoldDB" id="A0AAW2HUM7"/>
<dbReference type="FunFam" id="3.40.50.10540:FF:000005">
    <property type="entry name" value="succinate--hydroxymethylglutarate CoA-transferase isoform X1"/>
    <property type="match status" value="1"/>
</dbReference>
<comment type="caution">
    <text evidence="4">The sequence shown here is derived from an EMBL/GenBank/DDBJ whole genome shotgun (WGS) entry which is preliminary data.</text>
</comment>
<evidence type="ECO:0000256" key="3">
    <source>
        <dbReference type="SAM" id="MobiDB-lite"/>
    </source>
</evidence>
<gene>
    <name evidence="4" type="ORF">PYX00_006294</name>
</gene>
<dbReference type="GO" id="GO:0005739">
    <property type="term" value="C:mitochondrion"/>
    <property type="evidence" value="ECO:0007669"/>
    <property type="project" value="TreeGrafter"/>
</dbReference>
<accession>A0AAW2HUM7</accession>
<sequence>MSEHQSTSQNENSASVTVTVSSDEPDTHTQLIRYLSTNIRDGPLKNVKVLDLTRIVAGPYCSMILADLGADVIKIERPGTGDEARKWGPPFINDTDETCYFMCLNRNKRSVCVDMKSREGKDIILGLSKKCDVLIENYVPGTLNKLGLGYEDLKNVSPHLIYCSITGYGSRGPYKSRPGYDVIAASYGGLMSITGPRDGPPCKVGVAVTDMATGLYAHGAILAALLERATTGKGQKIDCNLLSTQVACLINIGANYLNAGEVGVKWGSSHVSIVPYRAYETADNKFITVGSGSDLQFQNFCEKLDIHDLFEDKLYKTNKDRVANRESLDSVLEAKFKTKTLKEWLVILEGAAFPYGPVNDMAQVFEDEHIKDIGLVKEIEHPKAGRVKVVGPPVEFSISKNSVYSPPPLLGQHTEDLTTFRLKLRKPKSTKKVNWTEGTVDNENMDKKKSKCEYGGRDLVVGNFSNVKHFLPGCCIYQKPRAQDESSSDDASDEDECEHCFGHVEKKKTVLKKHNTPSPDPGVQSMIAA</sequence>
<dbReference type="PANTHER" id="PTHR48207">
    <property type="entry name" value="SUCCINATE--HYDROXYMETHYLGLUTARATE COA-TRANSFERASE"/>
    <property type="match status" value="1"/>
</dbReference>
<keyword evidence="2" id="KW-0808">Transferase</keyword>
<dbReference type="Pfam" id="PF02515">
    <property type="entry name" value="CoA_transf_3"/>
    <property type="match status" value="1"/>
</dbReference>
<organism evidence="4">
    <name type="scientific">Menopon gallinae</name>
    <name type="common">poultry shaft louse</name>
    <dbReference type="NCBI Taxonomy" id="328185"/>
    <lineage>
        <taxon>Eukaryota</taxon>
        <taxon>Metazoa</taxon>
        <taxon>Ecdysozoa</taxon>
        <taxon>Arthropoda</taxon>
        <taxon>Hexapoda</taxon>
        <taxon>Insecta</taxon>
        <taxon>Pterygota</taxon>
        <taxon>Neoptera</taxon>
        <taxon>Paraneoptera</taxon>
        <taxon>Psocodea</taxon>
        <taxon>Troctomorpha</taxon>
        <taxon>Phthiraptera</taxon>
        <taxon>Amblycera</taxon>
        <taxon>Menoponidae</taxon>
        <taxon>Menopon</taxon>
    </lineage>
</organism>
<dbReference type="GO" id="GO:0004865">
    <property type="term" value="F:protein serine/threonine phosphatase inhibitor activity"/>
    <property type="evidence" value="ECO:0007669"/>
    <property type="project" value="InterPro"/>
</dbReference>
<dbReference type="Gene3D" id="3.40.50.10540">
    <property type="entry name" value="Crotonobetainyl-coa:carnitine coa-transferase, domain 1"/>
    <property type="match status" value="1"/>
</dbReference>
<dbReference type="Gene3D" id="3.30.1540.10">
    <property type="entry name" value="formyl-coa transferase, domain 3"/>
    <property type="match status" value="1"/>
</dbReference>
<dbReference type="InterPro" id="IPR023606">
    <property type="entry name" value="CoA-Trfase_III_dom_1_sf"/>
</dbReference>
<protein>
    <submittedName>
        <fullName evidence="4">Uncharacterized protein</fullName>
    </submittedName>
</protein>
<evidence type="ECO:0000256" key="2">
    <source>
        <dbReference type="ARBA" id="ARBA00022679"/>
    </source>
</evidence>
<feature type="region of interest" description="Disordered" evidence="3">
    <location>
        <begin position="1"/>
        <end position="22"/>
    </location>
</feature>
<dbReference type="Pfam" id="PF07491">
    <property type="entry name" value="PPI_Ypi1"/>
    <property type="match status" value="1"/>
</dbReference>
<evidence type="ECO:0000256" key="1">
    <source>
        <dbReference type="ARBA" id="ARBA00008383"/>
    </source>
</evidence>
<dbReference type="InterPro" id="IPR050483">
    <property type="entry name" value="CoA-transferase_III_domain"/>
</dbReference>
<comment type="similarity">
    <text evidence="1">Belongs to the CoA-transferase III family.</text>
</comment>
<proteinExistence type="inferred from homology"/>
<reference evidence="4" key="1">
    <citation type="journal article" date="2024" name="Gigascience">
        <title>Chromosome-level genome of the poultry shaft louse Menopon gallinae provides insight into the host-switching and adaptive evolution of parasitic lice.</title>
        <authorList>
            <person name="Xu Y."/>
            <person name="Ma L."/>
            <person name="Liu S."/>
            <person name="Liang Y."/>
            <person name="Liu Q."/>
            <person name="He Z."/>
            <person name="Tian L."/>
            <person name="Duan Y."/>
            <person name="Cai W."/>
            <person name="Li H."/>
            <person name="Song F."/>
        </authorList>
    </citation>
    <scope>NUCLEOTIDE SEQUENCE</scope>
    <source>
        <strain evidence="4">Cailab_2023a</strain>
    </source>
</reference>
<dbReference type="PANTHER" id="PTHR48207:SF3">
    <property type="entry name" value="SUCCINATE--HYDROXYMETHYLGLUTARATE COA-TRANSFERASE"/>
    <property type="match status" value="1"/>
</dbReference>
<dbReference type="InterPro" id="IPR011107">
    <property type="entry name" value="PPI_Ypi1"/>
</dbReference>
<dbReference type="GO" id="GO:0047369">
    <property type="term" value="F:succinate-hydroxymethylglutarate CoA-transferase activity"/>
    <property type="evidence" value="ECO:0007669"/>
    <property type="project" value="TreeGrafter"/>
</dbReference>
<dbReference type="SUPFAM" id="SSF89796">
    <property type="entry name" value="CoA-transferase family III (CaiB/BaiF)"/>
    <property type="match status" value="1"/>
</dbReference>
<name>A0AAW2HUM7_9NEOP</name>
<evidence type="ECO:0000313" key="4">
    <source>
        <dbReference type="EMBL" id="KAL0273669.1"/>
    </source>
</evidence>
<dbReference type="EMBL" id="JARGDH010000003">
    <property type="protein sequence ID" value="KAL0273669.1"/>
    <property type="molecule type" value="Genomic_DNA"/>
</dbReference>